<evidence type="ECO:0000313" key="2">
    <source>
        <dbReference type="EMBL" id="KJB35080.1"/>
    </source>
</evidence>
<name>A0A0D2SUV6_GOSRA</name>
<keyword evidence="3" id="KW-1185">Reference proteome</keyword>
<dbReference type="Gramene" id="KJB35080">
    <property type="protein sequence ID" value="KJB35080"/>
    <property type="gene ID" value="B456_006G099100"/>
</dbReference>
<dbReference type="AlphaFoldDB" id="A0A0D2SUV6"/>
<evidence type="ECO:0008006" key="4">
    <source>
        <dbReference type="Google" id="ProtNLM"/>
    </source>
</evidence>
<gene>
    <name evidence="2" type="ORF">B456_006G099100</name>
</gene>
<dbReference type="OMA" id="CKFGCAS"/>
<dbReference type="InterPro" id="IPR038975">
    <property type="entry name" value="THNL"/>
</dbReference>
<dbReference type="Proteomes" id="UP000032304">
    <property type="component" value="Chromosome 6"/>
</dbReference>
<dbReference type="KEGG" id="gra:105797907"/>
<keyword evidence="1" id="KW-0732">Signal</keyword>
<accession>A0A0D2SUV6</accession>
<evidence type="ECO:0000256" key="1">
    <source>
        <dbReference type="SAM" id="SignalP"/>
    </source>
</evidence>
<reference evidence="2 3" key="1">
    <citation type="journal article" date="2012" name="Nature">
        <title>Repeated polyploidization of Gossypium genomes and the evolution of spinnable cotton fibres.</title>
        <authorList>
            <person name="Paterson A.H."/>
            <person name="Wendel J.F."/>
            <person name="Gundlach H."/>
            <person name="Guo H."/>
            <person name="Jenkins J."/>
            <person name="Jin D."/>
            <person name="Llewellyn D."/>
            <person name="Showmaker K.C."/>
            <person name="Shu S."/>
            <person name="Udall J."/>
            <person name="Yoo M.J."/>
            <person name="Byers R."/>
            <person name="Chen W."/>
            <person name="Doron-Faigenboim A."/>
            <person name="Duke M.V."/>
            <person name="Gong L."/>
            <person name="Grimwood J."/>
            <person name="Grover C."/>
            <person name="Grupp K."/>
            <person name="Hu G."/>
            <person name="Lee T.H."/>
            <person name="Li J."/>
            <person name="Lin L."/>
            <person name="Liu T."/>
            <person name="Marler B.S."/>
            <person name="Page J.T."/>
            <person name="Roberts A.W."/>
            <person name="Romanel E."/>
            <person name="Sanders W.S."/>
            <person name="Szadkowski E."/>
            <person name="Tan X."/>
            <person name="Tang H."/>
            <person name="Xu C."/>
            <person name="Wang J."/>
            <person name="Wang Z."/>
            <person name="Zhang D."/>
            <person name="Zhang L."/>
            <person name="Ashrafi H."/>
            <person name="Bedon F."/>
            <person name="Bowers J.E."/>
            <person name="Brubaker C.L."/>
            <person name="Chee P.W."/>
            <person name="Das S."/>
            <person name="Gingle A.R."/>
            <person name="Haigler C.H."/>
            <person name="Harker D."/>
            <person name="Hoffmann L.V."/>
            <person name="Hovav R."/>
            <person name="Jones D.C."/>
            <person name="Lemke C."/>
            <person name="Mansoor S."/>
            <person name="ur Rahman M."/>
            <person name="Rainville L.N."/>
            <person name="Rambani A."/>
            <person name="Reddy U.K."/>
            <person name="Rong J.K."/>
            <person name="Saranga Y."/>
            <person name="Scheffler B.E."/>
            <person name="Scheffler J.A."/>
            <person name="Stelly D.M."/>
            <person name="Triplett B.A."/>
            <person name="Van Deynze A."/>
            <person name="Vaslin M.F."/>
            <person name="Waghmare V.N."/>
            <person name="Walford S.A."/>
            <person name="Wright R.J."/>
            <person name="Zaki E.A."/>
            <person name="Zhang T."/>
            <person name="Dennis E.S."/>
            <person name="Mayer K.F."/>
            <person name="Peterson D.G."/>
            <person name="Rokhsar D.S."/>
            <person name="Wang X."/>
            <person name="Schmutz J."/>
        </authorList>
    </citation>
    <scope>NUCLEOTIDE SEQUENCE [LARGE SCALE GENOMIC DNA]</scope>
</reference>
<feature type="signal peptide" evidence="1">
    <location>
        <begin position="1"/>
        <end position="26"/>
    </location>
</feature>
<feature type="chain" id="PRO_5002252046" description="Thionin-like protein 2" evidence="1">
    <location>
        <begin position="27"/>
        <end position="119"/>
    </location>
</feature>
<dbReference type="PANTHER" id="PTHR36312">
    <property type="entry name" value="THIONIN-LIKE PROTEIN 1"/>
    <property type="match status" value="1"/>
</dbReference>
<dbReference type="OrthoDB" id="653285at2759"/>
<protein>
    <recommendedName>
        <fullName evidence="4">Thionin-like protein 2</fullName>
    </recommendedName>
</protein>
<sequence length="119" mass="12428">MEKSRVSVVVMICLVVGVLLIEPTAADFNAMVFGLCYGPCYVLCRIRPGTSNITCALKCLTSCIIKKSNTVGTVGDTQSFCHLGCASAMCSNLSSDNDPATKAVESCVGGCSETCARKS</sequence>
<dbReference type="EMBL" id="CM001745">
    <property type="protein sequence ID" value="KJB35080.1"/>
    <property type="molecule type" value="Genomic_DNA"/>
</dbReference>
<proteinExistence type="predicted"/>
<evidence type="ECO:0000313" key="3">
    <source>
        <dbReference type="Proteomes" id="UP000032304"/>
    </source>
</evidence>
<organism evidence="2 3">
    <name type="scientific">Gossypium raimondii</name>
    <name type="common">Peruvian cotton</name>
    <name type="synonym">Gossypium klotzschianum subsp. raimondii</name>
    <dbReference type="NCBI Taxonomy" id="29730"/>
    <lineage>
        <taxon>Eukaryota</taxon>
        <taxon>Viridiplantae</taxon>
        <taxon>Streptophyta</taxon>
        <taxon>Embryophyta</taxon>
        <taxon>Tracheophyta</taxon>
        <taxon>Spermatophyta</taxon>
        <taxon>Magnoliopsida</taxon>
        <taxon>eudicotyledons</taxon>
        <taxon>Gunneridae</taxon>
        <taxon>Pentapetalae</taxon>
        <taxon>rosids</taxon>
        <taxon>malvids</taxon>
        <taxon>Malvales</taxon>
        <taxon>Malvaceae</taxon>
        <taxon>Malvoideae</taxon>
        <taxon>Gossypium</taxon>
    </lineage>
</organism>
<dbReference type="PANTHER" id="PTHR36312:SF15">
    <property type="entry name" value="THIONIN-LIKE PROTEIN"/>
    <property type="match status" value="1"/>
</dbReference>